<protein>
    <submittedName>
        <fullName evidence="1">Uncharacterized protein</fullName>
    </submittedName>
</protein>
<dbReference type="RefSeq" id="WP_377524616.1">
    <property type="nucleotide sequence ID" value="NZ_JBHSMJ010000017.1"/>
</dbReference>
<name>A0ABW0K6M0_9BACL</name>
<reference evidence="2" key="1">
    <citation type="journal article" date="2019" name="Int. J. Syst. Evol. Microbiol.">
        <title>The Global Catalogue of Microorganisms (GCM) 10K type strain sequencing project: providing services to taxonomists for standard genome sequencing and annotation.</title>
        <authorList>
            <consortium name="The Broad Institute Genomics Platform"/>
            <consortium name="The Broad Institute Genome Sequencing Center for Infectious Disease"/>
            <person name="Wu L."/>
            <person name="Ma J."/>
        </authorList>
    </citation>
    <scope>NUCLEOTIDE SEQUENCE [LARGE SCALE GENOMIC DNA]</scope>
    <source>
        <strain evidence="2">KACC 11904</strain>
    </source>
</reference>
<accession>A0ABW0K6M0</accession>
<evidence type="ECO:0000313" key="2">
    <source>
        <dbReference type="Proteomes" id="UP001596044"/>
    </source>
</evidence>
<sequence>MEEILKQILTEIRGLREDVKRIEKITTLELHQPSETKDEQMSALGHKISEALFDNTMDVVGDVGGRVVPGFGLMMKAPKGAVKAGAVIQKIQEKDQNKK</sequence>
<organism evidence="1 2">
    <name type="scientific">Paenibacillus aestuarii</name>
    <dbReference type="NCBI Taxonomy" id="516965"/>
    <lineage>
        <taxon>Bacteria</taxon>
        <taxon>Bacillati</taxon>
        <taxon>Bacillota</taxon>
        <taxon>Bacilli</taxon>
        <taxon>Bacillales</taxon>
        <taxon>Paenibacillaceae</taxon>
        <taxon>Paenibacillus</taxon>
    </lineage>
</organism>
<keyword evidence="2" id="KW-1185">Reference proteome</keyword>
<gene>
    <name evidence="1" type="ORF">ACFPOG_12395</name>
</gene>
<comment type="caution">
    <text evidence="1">The sequence shown here is derived from an EMBL/GenBank/DDBJ whole genome shotgun (WGS) entry which is preliminary data.</text>
</comment>
<dbReference type="Proteomes" id="UP001596044">
    <property type="component" value="Unassembled WGS sequence"/>
</dbReference>
<dbReference type="EMBL" id="JBHSMJ010000017">
    <property type="protein sequence ID" value="MFC5449065.1"/>
    <property type="molecule type" value="Genomic_DNA"/>
</dbReference>
<proteinExistence type="predicted"/>
<evidence type="ECO:0000313" key="1">
    <source>
        <dbReference type="EMBL" id="MFC5449065.1"/>
    </source>
</evidence>